<dbReference type="EMBL" id="MLFT02000007">
    <property type="protein sequence ID" value="PHT43127.1"/>
    <property type="molecule type" value="Genomic_DNA"/>
</dbReference>
<name>A0A2G2WD26_CAPBA</name>
<feature type="region of interest" description="Disordered" evidence="2">
    <location>
        <begin position="285"/>
        <end position="306"/>
    </location>
</feature>
<dbReference type="OrthoDB" id="661680at2759"/>
<dbReference type="PANTHER" id="PTHR31662">
    <property type="entry name" value="BNAANNG10740D PROTEIN-RELATED"/>
    <property type="match status" value="1"/>
</dbReference>
<keyword evidence="5" id="KW-1185">Reference proteome</keyword>
<dbReference type="GO" id="GO:0006355">
    <property type="term" value="P:regulation of DNA-templated transcription"/>
    <property type="evidence" value="ECO:0007669"/>
    <property type="project" value="InterPro"/>
</dbReference>
<gene>
    <name evidence="4" type="ORF">CQW23_17152</name>
</gene>
<comment type="similarity">
    <text evidence="1">Belongs to the GeBP family.</text>
</comment>
<dbReference type="GO" id="GO:0005634">
    <property type="term" value="C:nucleus"/>
    <property type="evidence" value="ECO:0007669"/>
    <property type="project" value="TreeGrafter"/>
</dbReference>
<dbReference type="InterPro" id="IPR053932">
    <property type="entry name" value="GeBP-like_DBD"/>
</dbReference>
<protein>
    <recommendedName>
        <fullName evidence="3">Glabrous enhancer-binding protein-like DBD domain-containing protein</fullName>
    </recommendedName>
</protein>
<feature type="compositionally biased region" description="Acidic residues" evidence="2">
    <location>
        <begin position="19"/>
        <end position="52"/>
    </location>
</feature>
<accession>A0A2G2WD26</accession>
<feature type="compositionally biased region" description="Basic and acidic residues" evidence="2">
    <location>
        <begin position="294"/>
        <end position="306"/>
    </location>
</feature>
<sequence length="407" mass="44945">MAPKAKSRLVDQPPSASSSEEEQVEESQEEEEQEEQSEEGQEEESGEETEEGEPPKKPITQKSLQTQPKPVHSSSESGTENGSGSESQTDSGHSGQSLPSPSASDFTVKPSVPVKAAVPSKEPAKRPPPQEQAQKESKDSRKKKPKIAEEEEKKASATPRSLWSEDDQVAILKGMVEYKQEKGTEPNADMSAFYEFIRGKLQADVSKSQLSDKIRRLKKKFMTSVKDGEQPGFSKTQDWLVYEYSNQIWGAPSNNIVKENVSSSANGKAKKAAADAVKKIAEPKKSGKVSTLNKAKDNEKRKDEEKEKKVAAIEVVKEDIVNDDKQDFQSKYPRLAASFESLGGMSMIYPNGTSWLKEKMSSIASDKAKVLEEKWKKLDDAEAALILKRLDLIREHCGLVVDGTRGN</sequence>
<proteinExistence type="inferred from homology"/>
<feature type="region of interest" description="Disordered" evidence="2">
    <location>
        <begin position="1"/>
        <end position="166"/>
    </location>
</feature>
<evidence type="ECO:0000256" key="2">
    <source>
        <dbReference type="SAM" id="MobiDB-lite"/>
    </source>
</evidence>
<evidence type="ECO:0000256" key="1">
    <source>
        <dbReference type="ARBA" id="ARBA00010820"/>
    </source>
</evidence>
<dbReference type="Proteomes" id="UP000224567">
    <property type="component" value="Unassembled WGS sequence"/>
</dbReference>
<feature type="compositionally biased region" description="Low complexity" evidence="2">
    <location>
        <begin position="73"/>
        <end position="87"/>
    </location>
</feature>
<dbReference type="STRING" id="33114.A0A2G2WD26"/>
<comment type="caution">
    <text evidence="4">The sequence shown here is derived from an EMBL/GenBank/DDBJ whole genome shotgun (WGS) entry which is preliminary data.</text>
</comment>
<feature type="compositionally biased region" description="Basic and acidic residues" evidence="2">
    <location>
        <begin position="146"/>
        <end position="155"/>
    </location>
</feature>
<evidence type="ECO:0000259" key="3">
    <source>
        <dbReference type="Pfam" id="PF04504"/>
    </source>
</evidence>
<reference evidence="5" key="2">
    <citation type="journal article" date="2017" name="J. Anim. Genet.">
        <title>Multiple reference genome sequences of hot pepper reveal the massive evolution of plant disease resistance genes by retroduplication.</title>
        <authorList>
            <person name="Kim S."/>
            <person name="Park J."/>
            <person name="Yeom S.-I."/>
            <person name="Kim Y.-M."/>
            <person name="Seo E."/>
            <person name="Kim K.-T."/>
            <person name="Kim M.-S."/>
            <person name="Lee J.M."/>
            <person name="Cheong K."/>
            <person name="Shin H.-S."/>
            <person name="Kim S.-B."/>
            <person name="Han K."/>
            <person name="Lee J."/>
            <person name="Park M."/>
            <person name="Lee H.-A."/>
            <person name="Lee H.-Y."/>
            <person name="Lee Y."/>
            <person name="Oh S."/>
            <person name="Lee J.H."/>
            <person name="Choi E."/>
            <person name="Choi E."/>
            <person name="Lee S.E."/>
            <person name="Jeon J."/>
            <person name="Kim H."/>
            <person name="Choi G."/>
            <person name="Song H."/>
            <person name="Lee J."/>
            <person name="Lee S.-C."/>
            <person name="Kwon J.-K."/>
            <person name="Lee H.-Y."/>
            <person name="Koo N."/>
            <person name="Hong Y."/>
            <person name="Kim R.W."/>
            <person name="Kang W.-H."/>
            <person name="Huh J.H."/>
            <person name="Kang B.-C."/>
            <person name="Yang T.-J."/>
            <person name="Lee Y.-H."/>
            <person name="Bennetzen J.L."/>
            <person name="Choi D."/>
        </authorList>
    </citation>
    <scope>NUCLEOTIDE SEQUENCE [LARGE SCALE GENOMIC DNA]</scope>
    <source>
        <strain evidence="5">cv. PBC81</strain>
    </source>
</reference>
<dbReference type="Pfam" id="PF04504">
    <property type="entry name" value="GeBP-like_DBD"/>
    <property type="match status" value="1"/>
</dbReference>
<evidence type="ECO:0000313" key="4">
    <source>
        <dbReference type="EMBL" id="PHT43127.1"/>
    </source>
</evidence>
<dbReference type="InterPro" id="IPR007592">
    <property type="entry name" value="GEBP"/>
</dbReference>
<feature type="compositionally biased region" description="Low complexity" evidence="2">
    <location>
        <begin position="108"/>
        <end position="121"/>
    </location>
</feature>
<organism evidence="4 5">
    <name type="scientific">Capsicum baccatum</name>
    <name type="common">Peruvian pepper</name>
    <dbReference type="NCBI Taxonomy" id="33114"/>
    <lineage>
        <taxon>Eukaryota</taxon>
        <taxon>Viridiplantae</taxon>
        <taxon>Streptophyta</taxon>
        <taxon>Embryophyta</taxon>
        <taxon>Tracheophyta</taxon>
        <taxon>Spermatophyta</taxon>
        <taxon>Magnoliopsida</taxon>
        <taxon>eudicotyledons</taxon>
        <taxon>Gunneridae</taxon>
        <taxon>Pentapetalae</taxon>
        <taxon>asterids</taxon>
        <taxon>lamiids</taxon>
        <taxon>Solanales</taxon>
        <taxon>Solanaceae</taxon>
        <taxon>Solanoideae</taxon>
        <taxon>Capsiceae</taxon>
        <taxon>Capsicum</taxon>
    </lineage>
</organism>
<reference evidence="4 5" key="1">
    <citation type="journal article" date="2017" name="Genome Biol.">
        <title>New reference genome sequences of hot pepper reveal the massive evolution of plant disease-resistance genes by retroduplication.</title>
        <authorList>
            <person name="Kim S."/>
            <person name="Park J."/>
            <person name="Yeom S.I."/>
            <person name="Kim Y.M."/>
            <person name="Seo E."/>
            <person name="Kim K.T."/>
            <person name="Kim M.S."/>
            <person name="Lee J.M."/>
            <person name="Cheong K."/>
            <person name="Shin H.S."/>
            <person name="Kim S.B."/>
            <person name="Han K."/>
            <person name="Lee J."/>
            <person name="Park M."/>
            <person name="Lee H.A."/>
            <person name="Lee H.Y."/>
            <person name="Lee Y."/>
            <person name="Oh S."/>
            <person name="Lee J.H."/>
            <person name="Choi E."/>
            <person name="Choi E."/>
            <person name="Lee S.E."/>
            <person name="Jeon J."/>
            <person name="Kim H."/>
            <person name="Choi G."/>
            <person name="Song H."/>
            <person name="Lee J."/>
            <person name="Lee S.C."/>
            <person name="Kwon J.K."/>
            <person name="Lee H.Y."/>
            <person name="Koo N."/>
            <person name="Hong Y."/>
            <person name="Kim R.W."/>
            <person name="Kang W.H."/>
            <person name="Huh J.H."/>
            <person name="Kang B.C."/>
            <person name="Yang T.J."/>
            <person name="Lee Y.H."/>
            <person name="Bennetzen J.L."/>
            <person name="Choi D."/>
        </authorList>
    </citation>
    <scope>NUCLEOTIDE SEQUENCE [LARGE SCALE GENOMIC DNA]</scope>
    <source>
        <strain evidence="5">cv. PBC81</strain>
    </source>
</reference>
<evidence type="ECO:0000313" key="5">
    <source>
        <dbReference type="Proteomes" id="UP000224567"/>
    </source>
</evidence>
<dbReference type="AlphaFoldDB" id="A0A2G2WD26"/>
<feature type="domain" description="Glabrous enhancer-binding protein-like DBD" evidence="3">
    <location>
        <begin position="161"/>
        <end position="250"/>
    </location>
</feature>
<dbReference type="PANTHER" id="PTHR31662:SF33">
    <property type="entry name" value="DNA-BINDING STOREKEEPER PROTEIN TRANSCRIPTIONAL REGULATOR-LIKE PROTEIN"/>
    <property type="match status" value="1"/>
</dbReference>
<feature type="compositionally biased region" description="Polar residues" evidence="2">
    <location>
        <begin position="88"/>
        <end position="105"/>
    </location>
</feature>